<evidence type="ECO:0000256" key="3">
    <source>
        <dbReference type="ARBA" id="ARBA00023457"/>
    </source>
</evidence>
<dbReference type="PANTHER" id="PTHR43413">
    <property type="entry name" value="TRANSCRIPTIONAL REGULATOR, ASNC FAMILY"/>
    <property type="match status" value="1"/>
</dbReference>
<dbReference type="EMBL" id="JAESWA010000022">
    <property type="protein sequence ID" value="MBL4931884.1"/>
    <property type="molecule type" value="Genomic_DNA"/>
</dbReference>
<dbReference type="AlphaFoldDB" id="A0A937FDK4"/>
<dbReference type="GO" id="GO:0016829">
    <property type="term" value="F:lyase activity"/>
    <property type="evidence" value="ECO:0007669"/>
    <property type="project" value="UniProtKB-KW"/>
</dbReference>
<comment type="caution">
    <text evidence="8">The sequence shown here is derived from an EMBL/GenBank/DDBJ whole genome shotgun (WGS) entry which is preliminary data.</text>
</comment>
<sequence length="154" mass="18186">MFSSLDKKIIHRLQGDLPLVPEPYKLIADELEITENELLDKIKDLLISGVIRRFGATLNHRNVGFKENPMVVWNVPEEKVNEVGDRMTSFEGVSHCYERRILPNWRYNIYTMIHGESKEECEEIVSEISKATNMHDYEMLYSIRELKKCSMRYF</sequence>
<gene>
    <name evidence="8" type="ORF">JK634_08710</name>
</gene>
<dbReference type="Gene3D" id="3.30.70.3460">
    <property type="match status" value="1"/>
</dbReference>
<evidence type="ECO:0000256" key="2">
    <source>
        <dbReference type="ARBA" id="ARBA00023444"/>
    </source>
</evidence>
<evidence type="ECO:0000256" key="5">
    <source>
        <dbReference type="ARBA" id="ARBA00048470"/>
    </source>
</evidence>
<dbReference type="Proteomes" id="UP000623681">
    <property type="component" value="Unassembled WGS sequence"/>
</dbReference>
<feature type="domain" description="Siroheme decarboxylase NirL-like HTH" evidence="7">
    <location>
        <begin position="6"/>
        <end position="52"/>
    </location>
</feature>
<comment type="catalytic activity">
    <reaction evidence="5">
        <text>siroheme + 2 H(+) = 12,18-didecarboxysiroheme + 2 CO2</text>
        <dbReference type="Rhea" id="RHEA:19093"/>
        <dbReference type="ChEBI" id="CHEBI:15378"/>
        <dbReference type="ChEBI" id="CHEBI:16526"/>
        <dbReference type="ChEBI" id="CHEBI:60052"/>
        <dbReference type="ChEBI" id="CHEBI:140497"/>
        <dbReference type="EC" id="4.1.1.111"/>
    </reaction>
</comment>
<evidence type="ECO:0000313" key="8">
    <source>
        <dbReference type="EMBL" id="MBL4931884.1"/>
    </source>
</evidence>
<evidence type="ECO:0000259" key="6">
    <source>
        <dbReference type="Pfam" id="PF17805"/>
    </source>
</evidence>
<protein>
    <recommendedName>
        <fullName evidence="4">siroheme decarboxylase</fullName>
        <ecNumber evidence="4">4.1.1.111</ecNumber>
    </recommendedName>
</protein>
<dbReference type="InterPro" id="IPR050684">
    <property type="entry name" value="HTH-Siroheme_Decarb"/>
</dbReference>
<keyword evidence="9" id="KW-1185">Reference proteome</keyword>
<dbReference type="EC" id="4.1.1.111" evidence="4"/>
<comment type="pathway">
    <text evidence="2">Porphyrin-containing compound metabolism.</text>
</comment>
<feature type="domain" description="Siroheme decarboxylase AsnC-like ligand binding" evidence="6">
    <location>
        <begin position="63"/>
        <end position="147"/>
    </location>
</feature>
<evidence type="ECO:0000256" key="1">
    <source>
        <dbReference type="ARBA" id="ARBA00023239"/>
    </source>
</evidence>
<accession>A0A937FDK4</accession>
<evidence type="ECO:0000256" key="4">
    <source>
        <dbReference type="ARBA" id="ARBA00023471"/>
    </source>
</evidence>
<dbReference type="RefSeq" id="WP_202767267.1">
    <property type="nucleotide sequence ID" value="NZ_JAESWA010000022.1"/>
</dbReference>
<evidence type="ECO:0000259" key="7">
    <source>
        <dbReference type="Pfam" id="PF22451"/>
    </source>
</evidence>
<comment type="similarity">
    <text evidence="3">Belongs to the Ahb/Nir family.</text>
</comment>
<evidence type="ECO:0000313" key="9">
    <source>
        <dbReference type="Proteomes" id="UP000623681"/>
    </source>
</evidence>
<dbReference type="InterPro" id="IPR053953">
    <property type="entry name" value="NirdL-like_HTH"/>
</dbReference>
<dbReference type="Pfam" id="PF22451">
    <property type="entry name" value="NirdL-like_HTH"/>
    <property type="match status" value="1"/>
</dbReference>
<reference evidence="8" key="1">
    <citation type="submission" date="2021-01" db="EMBL/GenBank/DDBJ databases">
        <title>Genome public.</title>
        <authorList>
            <person name="Liu C."/>
            <person name="Sun Q."/>
        </authorList>
    </citation>
    <scope>NUCLEOTIDE SEQUENCE</scope>
    <source>
        <strain evidence="8">YIM B02565</strain>
    </source>
</reference>
<dbReference type="InterPro" id="IPR040523">
    <property type="entry name" value="AsnC_trans_reg2"/>
</dbReference>
<organism evidence="8 9">
    <name type="scientific">Clostridium paridis</name>
    <dbReference type="NCBI Taxonomy" id="2803863"/>
    <lineage>
        <taxon>Bacteria</taxon>
        <taxon>Bacillati</taxon>
        <taxon>Bacillota</taxon>
        <taxon>Clostridia</taxon>
        <taxon>Eubacteriales</taxon>
        <taxon>Clostridiaceae</taxon>
        <taxon>Clostridium</taxon>
    </lineage>
</organism>
<proteinExistence type="inferred from homology"/>
<name>A0A937FDK4_9CLOT</name>
<dbReference type="PANTHER" id="PTHR43413:SF1">
    <property type="entry name" value="SIROHEME DECARBOXYLASE NIRL SUBUNIT"/>
    <property type="match status" value="1"/>
</dbReference>
<dbReference type="Pfam" id="PF17805">
    <property type="entry name" value="AsnC_trans_reg2"/>
    <property type="match status" value="1"/>
</dbReference>
<keyword evidence="1" id="KW-0456">Lyase</keyword>